<dbReference type="PROSITE" id="PS50975">
    <property type="entry name" value="ATP_GRASP"/>
    <property type="match status" value="1"/>
</dbReference>
<dbReference type="EMBL" id="BAABHM010000016">
    <property type="protein sequence ID" value="GAA4711493.1"/>
    <property type="molecule type" value="Genomic_DNA"/>
</dbReference>
<evidence type="ECO:0000313" key="6">
    <source>
        <dbReference type="EMBL" id="GAA4711493.1"/>
    </source>
</evidence>
<dbReference type="PANTHER" id="PTHR43585:SF2">
    <property type="entry name" value="ATP-GRASP ENZYME FSQD"/>
    <property type="match status" value="1"/>
</dbReference>
<dbReference type="Pfam" id="PF02786">
    <property type="entry name" value="CPSase_L_D2"/>
    <property type="match status" value="1"/>
</dbReference>
<dbReference type="InterPro" id="IPR052032">
    <property type="entry name" value="ATP-dep_AA_Ligase"/>
</dbReference>
<dbReference type="PROSITE" id="PS00867">
    <property type="entry name" value="CPSASE_2"/>
    <property type="match status" value="1"/>
</dbReference>
<keyword evidence="3 4" id="KW-0067">ATP-binding</keyword>
<dbReference type="RefSeq" id="WP_253868116.1">
    <property type="nucleotide sequence ID" value="NZ_BAABHM010000016.1"/>
</dbReference>
<evidence type="ECO:0000259" key="5">
    <source>
        <dbReference type="PROSITE" id="PS50975"/>
    </source>
</evidence>
<name>A0ABP8XQ23_9MICO</name>
<dbReference type="Gene3D" id="3.30.470.20">
    <property type="entry name" value="ATP-grasp fold, B domain"/>
    <property type="match status" value="1"/>
</dbReference>
<accession>A0ABP8XQ23</accession>
<dbReference type="Proteomes" id="UP001500843">
    <property type="component" value="Unassembled WGS sequence"/>
</dbReference>
<organism evidence="6 7">
    <name type="scientific">Promicromonospora umidemergens</name>
    <dbReference type="NCBI Taxonomy" id="629679"/>
    <lineage>
        <taxon>Bacteria</taxon>
        <taxon>Bacillati</taxon>
        <taxon>Actinomycetota</taxon>
        <taxon>Actinomycetes</taxon>
        <taxon>Micrococcales</taxon>
        <taxon>Promicromonosporaceae</taxon>
        <taxon>Promicromonospora</taxon>
    </lineage>
</organism>
<dbReference type="InterPro" id="IPR005479">
    <property type="entry name" value="CPAse_ATP-bd"/>
</dbReference>
<evidence type="ECO:0000256" key="4">
    <source>
        <dbReference type="PROSITE-ProRule" id="PRU00409"/>
    </source>
</evidence>
<keyword evidence="2 4" id="KW-0547">Nucleotide-binding</keyword>
<dbReference type="SUPFAM" id="SSF56059">
    <property type="entry name" value="Glutathione synthetase ATP-binding domain-like"/>
    <property type="match status" value="1"/>
</dbReference>
<comment type="caution">
    <text evidence="6">The sequence shown here is derived from an EMBL/GenBank/DDBJ whole genome shotgun (WGS) entry which is preliminary data.</text>
</comment>
<feature type="domain" description="ATP-grasp" evidence="5">
    <location>
        <begin position="111"/>
        <end position="329"/>
    </location>
</feature>
<evidence type="ECO:0000256" key="1">
    <source>
        <dbReference type="ARBA" id="ARBA00022598"/>
    </source>
</evidence>
<gene>
    <name evidence="6" type="ORF">GCM10023198_37910</name>
</gene>
<evidence type="ECO:0000313" key="7">
    <source>
        <dbReference type="Proteomes" id="UP001500843"/>
    </source>
</evidence>
<dbReference type="InterPro" id="IPR011761">
    <property type="entry name" value="ATP-grasp"/>
</dbReference>
<keyword evidence="7" id="KW-1185">Reference proteome</keyword>
<reference evidence="7" key="1">
    <citation type="journal article" date="2019" name="Int. J. Syst. Evol. Microbiol.">
        <title>The Global Catalogue of Microorganisms (GCM) 10K type strain sequencing project: providing services to taxonomists for standard genome sequencing and annotation.</title>
        <authorList>
            <consortium name="The Broad Institute Genomics Platform"/>
            <consortium name="The Broad Institute Genome Sequencing Center for Infectious Disease"/>
            <person name="Wu L."/>
            <person name="Ma J."/>
        </authorList>
    </citation>
    <scope>NUCLEOTIDE SEQUENCE [LARGE SCALE GENOMIC DNA]</scope>
    <source>
        <strain evidence="7">JCM 17975</strain>
    </source>
</reference>
<keyword evidence="1" id="KW-0436">Ligase</keyword>
<dbReference type="PANTHER" id="PTHR43585">
    <property type="entry name" value="FUMIPYRROLE BIOSYNTHESIS PROTEIN C"/>
    <property type="match status" value="1"/>
</dbReference>
<evidence type="ECO:0000256" key="2">
    <source>
        <dbReference type="ARBA" id="ARBA00022741"/>
    </source>
</evidence>
<sequence>MSKSDERTRNVFVLGMTDLQREELASMRNAGRYTFRSLLDYATLVRDTDYDFDALLGQARAQLADFSGSIDAIVCHWDFPSSLLAPVLSHEHGIPAPSVTSMLKCEHKYWSRLEQQQSVPEVVPGFAAFDPFADDALDQVHLPFPFWVKPVKAHSSNLGFEIHDEREFASALDEIRAEITDVGDAFNQVLSRVDLPESLRGAGGNTCLAEEVITGIQVAPEGVVAQGRFSVHGIVDMHRDPSGHSIDHLDYPAVTVPAEVQQRMVDTAERFMHHIGYDDGAFNVEYMWDRENDLLRLIEVNTRISQSHTELFLKVDGTSNHEVAIDVALGEVPEMPHGQGRFAVAGQWHVFHDADAVVRSVPGEKELAALESALPGTKVTLQVAPGDRLSDLPHQDSYRFKLGSVYLGADDHGQLADRFRQAVDLLPFELDPVTDPVTEEVPG</sequence>
<evidence type="ECO:0000256" key="3">
    <source>
        <dbReference type="ARBA" id="ARBA00022840"/>
    </source>
</evidence>
<protein>
    <submittedName>
        <fullName evidence="6">ATP-grasp domain-containing protein</fullName>
    </submittedName>
</protein>
<proteinExistence type="predicted"/>